<feature type="domain" description="Choline/carnitine acyltransferase" evidence="2">
    <location>
        <begin position="1"/>
        <end position="75"/>
    </location>
</feature>
<dbReference type="GO" id="GO:0016746">
    <property type="term" value="F:acyltransferase activity"/>
    <property type="evidence" value="ECO:0007669"/>
    <property type="project" value="UniProtKB-KW"/>
</dbReference>
<reference evidence="3 4" key="1">
    <citation type="submission" date="2017-12" db="EMBL/GenBank/DDBJ databases">
        <title>High-resolution comparative analysis of great ape genomes.</title>
        <authorList>
            <person name="Pollen A."/>
            <person name="Hastie A."/>
            <person name="Hormozdiari F."/>
            <person name="Dougherty M."/>
            <person name="Liu R."/>
            <person name="Chaisson M."/>
            <person name="Hoppe E."/>
            <person name="Hill C."/>
            <person name="Pang A."/>
            <person name="Hillier L."/>
            <person name="Baker C."/>
            <person name="Armstrong J."/>
            <person name="Shendure J."/>
            <person name="Paten B."/>
            <person name="Wilson R."/>
            <person name="Chao H."/>
            <person name="Schneider V."/>
            <person name="Ventura M."/>
            <person name="Kronenberg Z."/>
            <person name="Murali S."/>
            <person name="Gordon D."/>
            <person name="Cantsilieris S."/>
            <person name="Munson K."/>
            <person name="Nelson B."/>
            <person name="Raja A."/>
            <person name="Underwood J."/>
            <person name="Diekhans M."/>
            <person name="Fiddes I."/>
            <person name="Haussler D."/>
            <person name="Eichler E."/>
        </authorList>
    </citation>
    <scope>NUCLEOTIDE SEQUENCE [LARGE SCALE GENOMIC DNA]</scope>
    <source>
        <strain evidence="3">Yerkes chimp pedigree #C0471</strain>
    </source>
</reference>
<comment type="caution">
    <text evidence="3">The sequence shown here is derived from an EMBL/GenBank/DDBJ whole genome shotgun (WGS) entry which is preliminary data.</text>
</comment>
<keyword evidence="1" id="KW-0012">Acyltransferase</keyword>
<dbReference type="PANTHER" id="PTHR22589:SF69">
    <property type="entry name" value="CARNITINE O-PALMITOYLTRANSFERASE 1, MUSCLE ISOFORM"/>
    <property type="match status" value="1"/>
</dbReference>
<name>A0A2J8JBI4_PANTR</name>
<keyword evidence="1" id="KW-0808">Transferase</keyword>
<dbReference type="PANTHER" id="PTHR22589">
    <property type="entry name" value="CARNITINE O-ACYLTRANSFERASE"/>
    <property type="match status" value="1"/>
</dbReference>
<accession>A0A2J8JBI4</accession>
<evidence type="ECO:0000259" key="2">
    <source>
        <dbReference type="Pfam" id="PF00755"/>
    </source>
</evidence>
<dbReference type="EMBL" id="NBAG03000485">
    <property type="protein sequence ID" value="PNI20130.1"/>
    <property type="molecule type" value="Genomic_DNA"/>
</dbReference>
<evidence type="ECO:0000256" key="1">
    <source>
        <dbReference type="ARBA" id="ARBA00023315"/>
    </source>
</evidence>
<dbReference type="InterPro" id="IPR000542">
    <property type="entry name" value="Carn_acyl_trans"/>
</dbReference>
<evidence type="ECO:0000313" key="3">
    <source>
        <dbReference type="EMBL" id="PNI20130.1"/>
    </source>
</evidence>
<dbReference type="Pfam" id="PF00755">
    <property type="entry name" value="Carn_acyltransf"/>
    <property type="match status" value="1"/>
</dbReference>
<proteinExistence type="predicted"/>
<organism evidence="3 4">
    <name type="scientific">Pan troglodytes</name>
    <name type="common">Chimpanzee</name>
    <dbReference type="NCBI Taxonomy" id="9598"/>
    <lineage>
        <taxon>Eukaryota</taxon>
        <taxon>Metazoa</taxon>
        <taxon>Chordata</taxon>
        <taxon>Craniata</taxon>
        <taxon>Vertebrata</taxon>
        <taxon>Euteleostomi</taxon>
        <taxon>Mammalia</taxon>
        <taxon>Eutheria</taxon>
        <taxon>Euarchontoglires</taxon>
        <taxon>Primates</taxon>
        <taxon>Haplorrhini</taxon>
        <taxon>Catarrhini</taxon>
        <taxon>Hominidae</taxon>
        <taxon>Pan</taxon>
    </lineage>
</organism>
<dbReference type="Proteomes" id="UP000236370">
    <property type="component" value="Unassembled WGS sequence"/>
</dbReference>
<dbReference type="AlphaFoldDB" id="A0A2J8JBI4"/>
<dbReference type="InterPro" id="IPR042231">
    <property type="entry name" value="Cho/carn_acyl_trans_2"/>
</dbReference>
<sequence length="93" mass="10790">LMVNSNYYVMDLVLIKNTDVQAARLGNIIHAMIMYRRKLDREEIKPVMALGIVPMCSYQMERMFNTTRIPGKDTGLLLVLRERERKHPAQGLV</sequence>
<dbReference type="Gene3D" id="3.30.559.70">
    <property type="entry name" value="Choline/Carnitine o-acyltransferase, domain 2"/>
    <property type="match status" value="1"/>
</dbReference>
<protein>
    <submittedName>
        <fullName evidence="3">CPT1B isoform 10</fullName>
    </submittedName>
</protein>
<dbReference type="SUPFAM" id="SSF52777">
    <property type="entry name" value="CoA-dependent acyltransferases"/>
    <property type="match status" value="1"/>
</dbReference>
<dbReference type="InterPro" id="IPR039551">
    <property type="entry name" value="Cho/carn_acyl_trans"/>
</dbReference>
<gene>
    <name evidence="3" type="ORF">CK820_G0049014</name>
</gene>
<feature type="non-terminal residue" evidence="3">
    <location>
        <position position="1"/>
    </location>
</feature>
<evidence type="ECO:0000313" key="4">
    <source>
        <dbReference type="Proteomes" id="UP000236370"/>
    </source>
</evidence>